<dbReference type="InterPro" id="IPR000276">
    <property type="entry name" value="GPCR_Rhodpsn"/>
</dbReference>
<evidence type="ECO:0000256" key="8">
    <source>
        <dbReference type="ARBA" id="ARBA00023224"/>
    </source>
</evidence>
<dbReference type="Pfam" id="PF00001">
    <property type="entry name" value="7tm_1"/>
    <property type="match status" value="2"/>
</dbReference>
<dbReference type="GO" id="GO:0007197">
    <property type="term" value="P:adenylate cyclase-inhibiting G protein-coupled acetylcholine receptor signaling pathway"/>
    <property type="evidence" value="ECO:0007669"/>
    <property type="project" value="TreeGrafter"/>
</dbReference>
<dbReference type="PRINTS" id="PR00237">
    <property type="entry name" value="GPCRRHODOPSN"/>
</dbReference>
<keyword evidence="13" id="KW-1185">Reference proteome</keyword>
<feature type="transmembrane region" description="Helical" evidence="10">
    <location>
        <begin position="178"/>
        <end position="200"/>
    </location>
</feature>
<feature type="transmembrane region" description="Helical" evidence="10">
    <location>
        <begin position="266"/>
        <end position="287"/>
    </location>
</feature>
<feature type="transmembrane region" description="Helical" evidence="10">
    <location>
        <begin position="140"/>
        <end position="166"/>
    </location>
</feature>
<keyword evidence="4 10" id="KW-1133">Transmembrane helix</keyword>
<proteinExistence type="inferred from homology"/>
<dbReference type="GO" id="GO:0045202">
    <property type="term" value="C:synapse"/>
    <property type="evidence" value="ECO:0007669"/>
    <property type="project" value="TreeGrafter"/>
</dbReference>
<feature type="transmembrane region" description="Helical" evidence="10">
    <location>
        <begin position="221"/>
        <end position="246"/>
    </location>
</feature>
<feature type="transmembrane region" description="Helical" evidence="10">
    <location>
        <begin position="553"/>
        <end position="573"/>
    </location>
</feature>
<feature type="transmembrane region" description="Helical" evidence="10">
    <location>
        <begin position="515"/>
        <end position="533"/>
    </location>
</feature>
<keyword evidence="7 9" id="KW-0675">Receptor</keyword>
<evidence type="ECO:0000256" key="4">
    <source>
        <dbReference type="ARBA" id="ARBA00022989"/>
    </source>
</evidence>
<dbReference type="SUPFAM" id="SSF81321">
    <property type="entry name" value="Family A G protein-coupled receptor-like"/>
    <property type="match status" value="1"/>
</dbReference>
<dbReference type="GO" id="GO:0007187">
    <property type="term" value="P:G protein-coupled receptor signaling pathway, coupled to cyclic nucleotide second messenger"/>
    <property type="evidence" value="ECO:0007669"/>
    <property type="project" value="TreeGrafter"/>
</dbReference>
<evidence type="ECO:0000313" key="13">
    <source>
        <dbReference type="Proteomes" id="UP000746747"/>
    </source>
</evidence>
<comment type="subcellular location">
    <subcellularLocation>
        <location evidence="1">Cell membrane</location>
        <topology evidence="1">Multi-pass membrane protein</topology>
    </subcellularLocation>
</comment>
<organism evidence="12 13">
    <name type="scientific">Cercopithifilaria johnstoni</name>
    <dbReference type="NCBI Taxonomy" id="2874296"/>
    <lineage>
        <taxon>Eukaryota</taxon>
        <taxon>Metazoa</taxon>
        <taxon>Ecdysozoa</taxon>
        <taxon>Nematoda</taxon>
        <taxon>Chromadorea</taxon>
        <taxon>Rhabditida</taxon>
        <taxon>Spirurina</taxon>
        <taxon>Spiruromorpha</taxon>
        <taxon>Filarioidea</taxon>
        <taxon>Onchocercidae</taxon>
        <taxon>Cercopithifilaria</taxon>
    </lineage>
</organism>
<comment type="similarity">
    <text evidence="9">Belongs to the G-protein coupled receptor 1 family.</text>
</comment>
<evidence type="ECO:0000256" key="9">
    <source>
        <dbReference type="RuleBase" id="RU000688"/>
    </source>
</evidence>
<keyword evidence="8 9" id="KW-0807">Transducer</keyword>
<dbReference type="PANTHER" id="PTHR24247">
    <property type="entry name" value="5-HYDROXYTRYPTAMINE RECEPTOR"/>
    <property type="match status" value="1"/>
</dbReference>
<evidence type="ECO:0000259" key="11">
    <source>
        <dbReference type="PROSITE" id="PS50262"/>
    </source>
</evidence>
<evidence type="ECO:0000256" key="5">
    <source>
        <dbReference type="ARBA" id="ARBA00023040"/>
    </source>
</evidence>
<dbReference type="EMBL" id="CAKAEH010001460">
    <property type="protein sequence ID" value="CAG9536527.1"/>
    <property type="molecule type" value="Genomic_DNA"/>
</dbReference>
<dbReference type="InterPro" id="IPR000995">
    <property type="entry name" value="Musac_Ach_rcpt"/>
</dbReference>
<dbReference type="GO" id="GO:0016907">
    <property type="term" value="F:G protein-coupled acetylcholine receptor activity"/>
    <property type="evidence" value="ECO:0007669"/>
    <property type="project" value="InterPro"/>
</dbReference>
<evidence type="ECO:0000256" key="10">
    <source>
        <dbReference type="SAM" id="Phobius"/>
    </source>
</evidence>
<gene>
    <name evidence="12" type="ORF">CJOHNSTONI_LOCUS6435</name>
</gene>
<keyword evidence="6 10" id="KW-0472">Membrane</keyword>
<dbReference type="Proteomes" id="UP000746747">
    <property type="component" value="Unassembled WGS sequence"/>
</dbReference>
<dbReference type="PROSITE" id="PS00237">
    <property type="entry name" value="G_PROTEIN_RECEP_F1_1"/>
    <property type="match status" value="1"/>
</dbReference>
<keyword evidence="2" id="KW-1003">Cell membrane</keyword>
<evidence type="ECO:0000256" key="1">
    <source>
        <dbReference type="ARBA" id="ARBA00004651"/>
    </source>
</evidence>
<reference evidence="12" key="1">
    <citation type="submission" date="2021-09" db="EMBL/GenBank/DDBJ databases">
        <authorList>
            <consortium name="Pathogen Informatics"/>
        </authorList>
    </citation>
    <scope>NUCLEOTIDE SEQUENCE</scope>
</reference>
<dbReference type="PRINTS" id="PR00243">
    <property type="entry name" value="MUSCARINICR"/>
</dbReference>
<dbReference type="GO" id="GO:0004993">
    <property type="term" value="F:G protein-coupled serotonin receptor activity"/>
    <property type="evidence" value="ECO:0007669"/>
    <property type="project" value="TreeGrafter"/>
</dbReference>
<dbReference type="AlphaFoldDB" id="A0A8J2Q808"/>
<feature type="transmembrane region" description="Helical" evidence="10">
    <location>
        <begin position="106"/>
        <end position="128"/>
    </location>
</feature>
<name>A0A8J2Q808_9BILA</name>
<dbReference type="GO" id="GO:0030425">
    <property type="term" value="C:dendrite"/>
    <property type="evidence" value="ECO:0007669"/>
    <property type="project" value="TreeGrafter"/>
</dbReference>
<dbReference type="PROSITE" id="PS50262">
    <property type="entry name" value="G_PROTEIN_RECEP_F1_2"/>
    <property type="match status" value="1"/>
</dbReference>
<dbReference type="GO" id="GO:0005886">
    <property type="term" value="C:plasma membrane"/>
    <property type="evidence" value="ECO:0007669"/>
    <property type="project" value="UniProtKB-SubCell"/>
</dbReference>
<evidence type="ECO:0000256" key="3">
    <source>
        <dbReference type="ARBA" id="ARBA00022692"/>
    </source>
</evidence>
<keyword evidence="5 9" id="KW-0297">G-protein coupled receptor</keyword>
<evidence type="ECO:0000313" key="12">
    <source>
        <dbReference type="EMBL" id="CAG9536527.1"/>
    </source>
</evidence>
<accession>A0A8J2Q808</accession>
<dbReference type="PANTHER" id="PTHR24247:SF265">
    <property type="entry name" value="MUSCARINIC ACETYLCHOLINE RECEPTOR DM1"/>
    <property type="match status" value="1"/>
</dbReference>
<feature type="domain" description="G-protein coupled receptors family 1 profile" evidence="11">
    <location>
        <begin position="120"/>
        <end position="570"/>
    </location>
</feature>
<evidence type="ECO:0000256" key="2">
    <source>
        <dbReference type="ARBA" id="ARBA00022475"/>
    </source>
</evidence>
<comment type="caution">
    <text evidence="12">The sequence shown here is derived from an EMBL/GenBank/DDBJ whole genome shotgun (WGS) entry which is preliminary data.</text>
</comment>
<keyword evidence="3 9" id="KW-0812">Transmembrane</keyword>
<sequence>MASSTAITTATTTTYEQILRTLPKSFVHSKLFRIVVQILASSTSFDDEQSTLPELEFIFNQTTAPFLHSEQPSMNNNIINGTNEMLSNITTGYMQQQMSHPKFICMIAIGSIFAFLTTGGNLMVMISFKIDKQLQTISNYFLFSLAVADIAIGIVSIPIMTYYMAADTIWGLGYAMCQFWLCLDYMMSNASVLNLLLISFDRYFSVTRPLSYRPRRTAKKAFLMIASTYIASAMLWPPWIISWPYIEGRFTDPDRCVVQFIETNQFASIGTTIAAFWLPLVIMIILYSRVYYETKKQQKHMCLLQAGQNQRKKGENKMKSNILTNLRKNSFGQRPINSSSNYLPKIMKNQNCCMRICYEKITGSSIDESYGGIHQIGPDEVSSSSSNYTRYYCAQNRLKRSPPASLDNQESNNLLPETISTAGSQITRKDESSTYTTLIELKDNEKEQTHMRLSSWNSYISERSRFVVDKIEDARKNVISQQILNGIAVANKLLNEQRKSEKERRKNEKKQESKAAKTLSAILLAFIITWTPYNVIVCWEAFYKDSIPAVYFHIAYFLCYINSTINPFCYAFCNPRFRLTYMRILTGNWKRQHHAGLNKMAFFNRS</sequence>
<dbReference type="InterPro" id="IPR017452">
    <property type="entry name" value="GPCR_Rhodpsn_7TM"/>
</dbReference>
<protein>
    <recommendedName>
        <fullName evidence="11">G-protein coupled receptors family 1 profile domain-containing protein</fullName>
    </recommendedName>
</protein>
<dbReference type="Gene3D" id="1.20.1070.10">
    <property type="entry name" value="Rhodopsin 7-helix transmembrane proteins"/>
    <property type="match status" value="2"/>
</dbReference>
<evidence type="ECO:0000256" key="6">
    <source>
        <dbReference type="ARBA" id="ARBA00023136"/>
    </source>
</evidence>
<dbReference type="OrthoDB" id="10071887at2759"/>
<evidence type="ECO:0000256" key="7">
    <source>
        <dbReference type="ARBA" id="ARBA00023170"/>
    </source>
</evidence>